<dbReference type="OrthoDB" id="224010at2"/>
<feature type="transmembrane region" description="Helical" evidence="2">
    <location>
        <begin position="20"/>
        <end position="41"/>
    </location>
</feature>
<accession>M5U6F4</accession>
<evidence type="ECO:0000313" key="3">
    <source>
        <dbReference type="EMBL" id="EMI53446.1"/>
    </source>
</evidence>
<dbReference type="Pfam" id="PF13365">
    <property type="entry name" value="Trypsin_2"/>
    <property type="match status" value="1"/>
</dbReference>
<evidence type="ECO:0000313" key="4">
    <source>
        <dbReference type="Proteomes" id="UP000011885"/>
    </source>
</evidence>
<feature type="transmembrane region" description="Helical" evidence="2">
    <location>
        <begin position="123"/>
        <end position="142"/>
    </location>
</feature>
<keyword evidence="2" id="KW-0812">Transmembrane</keyword>
<gene>
    <name evidence="3" type="ORF">RSSM_05110</name>
</gene>
<dbReference type="Proteomes" id="UP000011885">
    <property type="component" value="Unassembled WGS sequence"/>
</dbReference>
<comment type="caution">
    <text evidence="3">The sequence shown here is derived from an EMBL/GenBank/DDBJ whole genome shotgun (WGS) entry which is preliminary data.</text>
</comment>
<feature type="transmembrane region" description="Helical" evidence="2">
    <location>
        <begin position="72"/>
        <end position="92"/>
    </location>
</feature>
<dbReference type="SUPFAM" id="SSF50494">
    <property type="entry name" value="Trypsin-like serine proteases"/>
    <property type="match status" value="1"/>
</dbReference>
<dbReference type="GO" id="GO:0016491">
    <property type="term" value="F:oxidoreductase activity"/>
    <property type="evidence" value="ECO:0007669"/>
    <property type="project" value="UniProtKB-KW"/>
</dbReference>
<evidence type="ECO:0000256" key="2">
    <source>
        <dbReference type="SAM" id="Phobius"/>
    </source>
</evidence>
<protein>
    <submittedName>
        <fullName evidence="3">Membrane protein</fullName>
    </submittedName>
</protein>
<dbReference type="EMBL" id="ANOH01000351">
    <property type="protein sequence ID" value="EMI53446.1"/>
    <property type="molecule type" value="Genomic_DNA"/>
</dbReference>
<dbReference type="AlphaFoldDB" id="M5U6F4"/>
<dbReference type="GO" id="GO:0016020">
    <property type="term" value="C:membrane"/>
    <property type="evidence" value="ECO:0007669"/>
    <property type="project" value="UniProtKB-SubCell"/>
</dbReference>
<dbReference type="Gene3D" id="2.40.10.120">
    <property type="match status" value="1"/>
</dbReference>
<feature type="compositionally biased region" description="Polar residues" evidence="1">
    <location>
        <begin position="213"/>
        <end position="228"/>
    </location>
</feature>
<dbReference type="GO" id="GO:0048038">
    <property type="term" value="F:quinone binding"/>
    <property type="evidence" value="ECO:0007669"/>
    <property type="project" value="UniProtKB-KW"/>
</dbReference>
<sequence>MFAMQRNSRSGILPAEISIAQFSAGMLFLAVCLGVSLLLVLQTFGVVELPNSGTAYFCDGVLNGPYGPFANWPISFLSLAYFTGITVGWILAIDKPLSYLFCTVVRIGALASVWFLWTQYSDSSFCVYCAALHGFNIAFWFVVERSPRSTVAIYSPAIGVLVGALVITAMLQVVLSEQRSTAMEKTAKEHLLANDPSPNSFDVTKETRGVLESNPQENQVPQRTSSRIATKKPAVPPSPAKQSTSEANRENSNGVESHQSLAMGNQSPTTNNDAESNLTEQSSRDDDEWSFAANISHARTDDFAIAASVRKTVRNGMVRVFNKQSELSGNGVLIAVRKPFAYILTSASVVDGTKRVSVLTGASDASSHQSEKHYATVVAKSNANGLAILRFMSRSTLPAAIPVAGQWNSTDAPQMQAFATGHDGPNNSTYENEAWTRAVVRVKPSEADSFIDTWQLSSASSTKGYGGALTDQQGNLIGLATRIDGEDIAYVHTDEIRRFLEKNGLNDIAFDTVNATP</sequence>
<reference evidence="3 4" key="1">
    <citation type="journal article" date="2013" name="Mar. Genomics">
        <title>Expression of sulfatases in Rhodopirellula baltica and the diversity of sulfatases in the genus Rhodopirellula.</title>
        <authorList>
            <person name="Wegner C.E."/>
            <person name="Richter-Heitmann T."/>
            <person name="Klindworth A."/>
            <person name="Klockow C."/>
            <person name="Richter M."/>
            <person name="Achstetter T."/>
            <person name="Glockner F.O."/>
            <person name="Harder J."/>
        </authorList>
    </citation>
    <scope>NUCLEOTIDE SEQUENCE [LARGE SCALE GENOMIC DNA]</scope>
    <source>
        <strain evidence="3 4">SM41</strain>
    </source>
</reference>
<keyword evidence="2" id="KW-1133">Transmembrane helix</keyword>
<feature type="region of interest" description="Disordered" evidence="1">
    <location>
        <begin position="209"/>
        <end position="286"/>
    </location>
</feature>
<feature type="transmembrane region" description="Helical" evidence="2">
    <location>
        <begin position="154"/>
        <end position="175"/>
    </location>
</feature>
<keyword evidence="2" id="KW-0472">Membrane</keyword>
<dbReference type="InterPro" id="IPR038354">
    <property type="entry name" value="VKOR_sf"/>
</dbReference>
<evidence type="ECO:0000256" key="1">
    <source>
        <dbReference type="SAM" id="MobiDB-lite"/>
    </source>
</evidence>
<dbReference type="PATRIC" id="fig|1263870.3.peg.5404"/>
<feature type="transmembrane region" description="Helical" evidence="2">
    <location>
        <begin position="99"/>
        <end position="117"/>
    </location>
</feature>
<organism evidence="3 4">
    <name type="scientific">Rhodopirellula sallentina SM41</name>
    <dbReference type="NCBI Taxonomy" id="1263870"/>
    <lineage>
        <taxon>Bacteria</taxon>
        <taxon>Pseudomonadati</taxon>
        <taxon>Planctomycetota</taxon>
        <taxon>Planctomycetia</taxon>
        <taxon>Pirellulales</taxon>
        <taxon>Pirellulaceae</taxon>
        <taxon>Rhodopirellula</taxon>
    </lineage>
</organism>
<dbReference type="InterPro" id="IPR009003">
    <property type="entry name" value="Peptidase_S1_PA"/>
</dbReference>
<dbReference type="Gene3D" id="1.20.1440.130">
    <property type="entry name" value="VKOR domain"/>
    <property type="match status" value="1"/>
</dbReference>
<proteinExistence type="predicted"/>
<keyword evidence="4" id="KW-1185">Reference proteome</keyword>
<feature type="compositionally biased region" description="Polar residues" evidence="1">
    <location>
        <begin position="240"/>
        <end position="281"/>
    </location>
</feature>
<name>M5U6F4_9BACT</name>